<proteinExistence type="predicted"/>
<accession>A0A3B1BPE8</accession>
<dbReference type="AlphaFoldDB" id="A0A3B1BPE8"/>
<gene>
    <name evidence="2" type="ORF">MNBD_NITROSPINAE04-2176</name>
</gene>
<evidence type="ECO:0000256" key="1">
    <source>
        <dbReference type="SAM" id="Phobius"/>
    </source>
</evidence>
<evidence type="ECO:0008006" key="3">
    <source>
        <dbReference type="Google" id="ProtNLM"/>
    </source>
</evidence>
<evidence type="ECO:0000313" key="2">
    <source>
        <dbReference type="EMBL" id="VAX16421.1"/>
    </source>
</evidence>
<sequence>MRQYTVLGLYDHVDSAASVIEPLGEMDIKHRHIKVLTMAPYPHGTFYKDETPIPIWRFALIGGLAGFVVGIALAGGTQMLMNLIVGGKSPLSIPAVGVLTYEITLLGTVLGTLAALLWMAGLPNWTQRAYDDSISAGSIGVLVSCRDEEHANMIEKTMLRHKAVKIKKGQDDF</sequence>
<keyword evidence="1" id="KW-1133">Transmembrane helix</keyword>
<keyword evidence="1" id="KW-0812">Transmembrane</keyword>
<feature type="transmembrane region" description="Helical" evidence="1">
    <location>
        <begin position="55"/>
        <end position="75"/>
    </location>
</feature>
<dbReference type="Pfam" id="PF11821">
    <property type="entry name" value="ActD"/>
    <property type="match status" value="1"/>
</dbReference>
<name>A0A3B1BPE8_9ZZZZ</name>
<dbReference type="EMBL" id="UOGA01000066">
    <property type="protein sequence ID" value="VAX16421.1"/>
    <property type="molecule type" value="Genomic_DNA"/>
</dbReference>
<keyword evidence="1" id="KW-0472">Membrane</keyword>
<feature type="transmembrane region" description="Helical" evidence="1">
    <location>
        <begin position="95"/>
        <end position="118"/>
    </location>
</feature>
<dbReference type="InterPro" id="IPR021776">
    <property type="entry name" value="ActD"/>
</dbReference>
<organism evidence="2">
    <name type="scientific">hydrothermal vent metagenome</name>
    <dbReference type="NCBI Taxonomy" id="652676"/>
    <lineage>
        <taxon>unclassified sequences</taxon>
        <taxon>metagenomes</taxon>
        <taxon>ecological metagenomes</taxon>
    </lineage>
</organism>
<protein>
    <recommendedName>
        <fullName evidence="3">DUF3341 domain-containing protein</fullName>
    </recommendedName>
</protein>
<reference evidence="2" key="1">
    <citation type="submission" date="2018-06" db="EMBL/GenBank/DDBJ databases">
        <authorList>
            <person name="Zhirakovskaya E."/>
        </authorList>
    </citation>
    <scope>NUCLEOTIDE SEQUENCE</scope>
</reference>